<dbReference type="GO" id="GO:0008270">
    <property type="term" value="F:zinc ion binding"/>
    <property type="evidence" value="ECO:0007669"/>
    <property type="project" value="InterPro"/>
</dbReference>
<dbReference type="InterPro" id="IPR002328">
    <property type="entry name" value="ADH_Zn_CS"/>
</dbReference>
<keyword evidence="8" id="KW-1185">Reference proteome</keyword>
<dbReference type="InterPro" id="IPR053539">
    <property type="entry name" value="Scyllo-inosose_DH"/>
</dbReference>
<keyword evidence="3" id="KW-0560">Oxidoreductase</keyword>
<evidence type="ECO:0000256" key="3">
    <source>
        <dbReference type="ARBA" id="ARBA00023002"/>
    </source>
</evidence>
<dbReference type="Proteomes" id="UP000004893">
    <property type="component" value="Unassembled WGS sequence"/>
</dbReference>
<dbReference type="GO" id="GO:0016491">
    <property type="term" value="F:oxidoreductase activity"/>
    <property type="evidence" value="ECO:0007669"/>
    <property type="project" value="UniProtKB-KW"/>
</dbReference>
<dbReference type="EMBL" id="ABYI02000023">
    <property type="protein sequence ID" value="EEG73605.1"/>
    <property type="molecule type" value="Genomic_DNA"/>
</dbReference>
<dbReference type="InterPro" id="IPR050129">
    <property type="entry name" value="Zn_alcohol_dh"/>
</dbReference>
<feature type="domain" description="Alcohol dehydrogenase-like N-terminal" evidence="6">
    <location>
        <begin position="62"/>
        <end position="176"/>
    </location>
</feature>
<evidence type="ECO:0000259" key="5">
    <source>
        <dbReference type="Pfam" id="PF00107"/>
    </source>
</evidence>
<evidence type="ECO:0000313" key="8">
    <source>
        <dbReference type="Proteomes" id="UP000004893"/>
    </source>
</evidence>
<reference evidence="7" key="1">
    <citation type="submission" date="2009-02" db="EMBL/GenBank/DDBJ databases">
        <authorList>
            <person name="Fulton L."/>
            <person name="Clifton S."/>
            <person name="Fulton B."/>
            <person name="Xu J."/>
            <person name="Minx P."/>
            <person name="Pepin K.H."/>
            <person name="Johnson M."/>
            <person name="Bhonagiri V."/>
            <person name="Nash W.E."/>
            <person name="Mardis E.R."/>
            <person name="Wilson R.K."/>
        </authorList>
    </citation>
    <scope>NUCLEOTIDE SEQUENCE [LARGE SCALE GENOMIC DNA]</scope>
    <source>
        <strain evidence="7">DSM 15053</strain>
    </source>
</reference>
<evidence type="ECO:0000256" key="4">
    <source>
        <dbReference type="RuleBase" id="RU361277"/>
    </source>
</evidence>
<dbReference type="InterPro" id="IPR013149">
    <property type="entry name" value="ADH-like_C"/>
</dbReference>
<dbReference type="eggNOG" id="COG1063">
    <property type="taxonomic scope" value="Bacteria"/>
</dbReference>
<dbReference type="PANTHER" id="PTHR43401">
    <property type="entry name" value="L-THREONINE 3-DEHYDROGENASE"/>
    <property type="match status" value="1"/>
</dbReference>
<keyword evidence="1 4" id="KW-0479">Metal-binding</keyword>
<dbReference type="SUPFAM" id="SSF51735">
    <property type="entry name" value="NAD(P)-binding Rossmann-fold domains"/>
    <property type="match status" value="1"/>
</dbReference>
<dbReference type="NCBIfam" id="NF041097">
    <property type="entry name" value="keto_inos_dh_IolM"/>
    <property type="match status" value="1"/>
</dbReference>
<evidence type="ECO:0000313" key="7">
    <source>
        <dbReference type="EMBL" id="EEG73605.1"/>
    </source>
</evidence>
<dbReference type="STRING" id="553973.CLOHYLEM_06287"/>
<dbReference type="HOGENOM" id="CLU_026673_11_0_9"/>
<dbReference type="Pfam" id="PF08240">
    <property type="entry name" value="ADH_N"/>
    <property type="match status" value="1"/>
</dbReference>
<sequence length="401" mass="43701">MIYKRQEVLLMKALQASGTWRPRPGYSPDEREKKDNRASMGNNLFYQPSLEMVDIPKPEPKDDEVLIKVGGAAVCGSDTMFLGKDDEDYLQYCGHCKLPVVIGHEFSGEIVKTGKKVKNFKEGDLIVAETMNWCGECAACRAGLVNQCENLEEIGFTLDGGYAEYLVAKEKFCFHVEALVSVYKTKERALEVAAMVEPTAVAYNGMFVRGGGFLPGGNVAIFGAGPIGLSATSLAKAAGAAKIITFEKEPLRMKLAREVGADYVFDPDELYSAGISPSEKVMDLTGGIGVEMAVEATHDQSETIPEIEQMIAVGGTIAQIGISPKRTPIMSTYLQKKGVNYHCSIGSSGHDIWPHVIRLIASGRIDPSRFLTKCYHLDEAKEAIEAAERLEGGKFVVTPNW</sequence>
<dbReference type="SUPFAM" id="SSF50129">
    <property type="entry name" value="GroES-like"/>
    <property type="match status" value="1"/>
</dbReference>
<dbReference type="InterPro" id="IPR013154">
    <property type="entry name" value="ADH-like_N"/>
</dbReference>
<dbReference type="AlphaFoldDB" id="C0C2I1"/>
<protein>
    <submittedName>
        <fullName evidence="7">GroES-like protein</fullName>
    </submittedName>
</protein>
<comment type="similarity">
    <text evidence="4">Belongs to the zinc-containing alcohol dehydrogenase family.</text>
</comment>
<proteinExistence type="inferred from homology"/>
<gene>
    <name evidence="7" type="ORF">CLOHYLEM_06287</name>
</gene>
<accession>C0C2I1</accession>
<comment type="cofactor">
    <cofactor evidence="4">
        <name>Zn(2+)</name>
        <dbReference type="ChEBI" id="CHEBI:29105"/>
    </cofactor>
</comment>
<name>C0C2I1_9FIRM</name>
<comment type="caution">
    <text evidence="7">The sequence shown here is derived from an EMBL/GenBank/DDBJ whole genome shotgun (WGS) entry which is preliminary data.</text>
</comment>
<dbReference type="Pfam" id="PF00107">
    <property type="entry name" value="ADH_zinc_N"/>
    <property type="match status" value="1"/>
</dbReference>
<dbReference type="Gene3D" id="3.90.180.10">
    <property type="entry name" value="Medium-chain alcohol dehydrogenases, catalytic domain"/>
    <property type="match status" value="1"/>
</dbReference>
<dbReference type="PANTHER" id="PTHR43401:SF2">
    <property type="entry name" value="L-THREONINE 3-DEHYDROGENASE"/>
    <property type="match status" value="1"/>
</dbReference>
<evidence type="ECO:0000256" key="2">
    <source>
        <dbReference type="ARBA" id="ARBA00022833"/>
    </source>
</evidence>
<dbReference type="Gene3D" id="3.40.50.720">
    <property type="entry name" value="NAD(P)-binding Rossmann-like Domain"/>
    <property type="match status" value="1"/>
</dbReference>
<evidence type="ECO:0000259" key="6">
    <source>
        <dbReference type="Pfam" id="PF08240"/>
    </source>
</evidence>
<organism evidence="7 8">
    <name type="scientific">[Clostridium] hylemonae DSM 15053</name>
    <dbReference type="NCBI Taxonomy" id="553973"/>
    <lineage>
        <taxon>Bacteria</taxon>
        <taxon>Bacillati</taxon>
        <taxon>Bacillota</taxon>
        <taxon>Clostridia</taxon>
        <taxon>Lachnospirales</taxon>
        <taxon>Lachnospiraceae</taxon>
    </lineage>
</organism>
<feature type="domain" description="Alcohol dehydrogenase-like C-terminal" evidence="5">
    <location>
        <begin position="226"/>
        <end position="361"/>
    </location>
</feature>
<dbReference type="InterPro" id="IPR036291">
    <property type="entry name" value="NAD(P)-bd_dom_sf"/>
</dbReference>
<dbReference type="InterPro" id="IPR011032">
    <property type="entry name" value="GroES-like_sf"/>
</dbReference>
<dbReference type="PROSITE" id="PS00059">
    <property type="entry name" value="ADH_ZINC"/>
    <property type="match status" value="1"/>
</dbReference>
<evidence type="ECO:0000256" key="1">
    <source>
        <dbReference type="ARBA" id="ARBA00022723"/>
    </source>
</evidence>
<reference evidence="7" key="2">
    <citation type="submission" date="2013-06" db="EMBL/GenBank/DDBJ databases">
        <title>Draft genome sequence of Clostridium hylemonae (DSM 15053).</title>
        <authorList>
            <person name="Sudarsanam P."/>
            <person name="Ley R."/>
            <person name="Guruge J."/>
            <person name="Turnbaugh P.J."/>
            <person name="Mahowald M."/>
            <person name="Liep D."/>
            <person name="Gordon J."/>
        </authorList>
    </citation>
    <scope>NUCLEOTIDE SEQUENCE</scope>
    <source>
        <strain evidence="7">DSM 15053</strain>
    </source>
</reference>
<keyword evidence="2 4" id="KW-0862">Zinc</keyword>